<dbReference type="InterPro" id="IPR000594">
    <property type="entry name" value="ThiF_NAD_FAD-bd"/>
</dbReference>
<dbReference type="Pfam" id="PF00899">
    <property type="entry name" value="ThiF"/>
    <property type="match status" value="1"/>
</dbReference>
<protein>
    <submittedName>
        <fullName evidence="2">ThiF family adenylyltransferase</fullName>
    </submittedName>
</protein>
<evidence type="ECO:0000313" key="3">
    <source>
        <dbReference type="Proteomes" id="UP000249340"/>
    </source>
</evidence>
<dbReference type="Proteomes" id="UP000249340">
    <property type="component" value="Chromosome"/>
</dbReference>
<accession>A0A345T050</accession>
<organism evidence="2 3">
    <name type="scientific">Peterkaempfera bronchialis</name>
    <dbReference type="NCBI Taxonomy" id="2126346"/>
    <lineage>
        <taxon>Bacteria</taxon>
        <taxon>Bacillati</taxon>
        <taxon>Actinomycetota</taxon>
        <taxon>Actinomycetes</taxon>
        <taxon>Kitasatosporales</taxon>
        <taxon>Streptomycetaceae</taxon>
        <taxon>Peterkaempfera</taxon>
    </lineage>
</organism>
<feature type="domain" description="THIF-type NAD/FAD binding fold" evidence="1">
    <location>
        <begin position="129"/>
        <end position="348"/>
    </location>
</feature>
<dbReference type="EMBL" id="CP031264">
    <property type="protein sequence ID" value="AXI79355.1"/>
    <property type="molecule type" value="Genomic_DNA"/>
</dbReference>
<sequence length="354" mass="35921">MTRPMLKTALPRTWREREVLQFGAVAERAVLLDGVRPAVSAFLDLVDGSRETEQLLAEGERLGVGSGPARELLGSLARAGLLDDAGAQQALGPLPAPYRRRLAPDLASLSLVHPEPGAAPALLAARGSAAVQVRGAGRVGAAVAALLAAAGVGVVEVVDRGRVAAGDCTPAGVPPQDVGRLRTTAAREALRRAGAGTAPAARAGTPQLVVVAPRDGTAGLAADPAQGRQLMRAGVPHLYTCVVEHLGLVGPLVLPGAAACGGCATLHRGDRDPAWVRLVAQLCSDGAARARTPACDTALAGAVAGLAALHVLMLLDGGRPPSVDGVMELSAADGMVRRLRMPLHPDCGCAWYGG</sequence>
<keyword evidence="3" id="KW-1185">Reference proteome</keyword>
<gene>
    <name evidence="2" type="ORF">C7M71_019985</name>
</gene>
<dbReference type="AlphaFoldDB" id="A0A345T050"/>
<dbReference type="InterPro" id="IPR035985">
    <property type="entry name" value="Ubiquitin-activating_enz"/>
</dbReference>
<proteinExistence type="predicted"/>
<evidence type="ECO:0000259" key="1">
    <source>
        <dbReference type="Pfam" id="PF00899"/>
    </source>
</evidence>
<dbReference type="RefSeq" id="WP_114914454.1">
    <property type="nucleotide sequence ID" value="NZ_CP031264.1"/>
</dbReference>
<dbReference type="OrthoDB" id="4426339at2"/>
<dbReference type="GO" id="GO:0008641">
    <property type="term" value="F:ubiquitin-like modifier activating enzyme activity"/>
    <property type="evidence" value="ECO:0007669"/>
    <property type="project" value="InterPro"/>
</dbReference>
<dbReference type="Gene3D" id="3.40.50.720">
    <property type="entry name" value="NAD(P)-binding Rossmann-like Domain"/>
    <property type="match status" value="1"/>
</dbReference>
<name>A0A345T050_9ACTN</name>
<keyword evidence="2" id="KW-0548">Nucleotidyltransferase</keyword>
<reference evidence="3" key="1">
    <citation type="submission" date="2018-07" db="EMBL/GenBank/DDBJ databases">
        <title>Streptacidiphilus bronchialis DSM 106435 chromosome.</title>
        <authorList>
            <person name="Batra D."/>
            <person name="Gulvik C.A."/>
        </authorList>
    </citation>
    <scope>NUCLEOTIDE SEQUENCE [LARGE SCALE GENOMIC DNA]</scope>
    <source>
        <strain evidence="3">DSM 106435</strain>
    </source>
</reference>
<dbReference type="KEGG" id="stri:C7M71_019985"/>
<dbReference type="SUPFAM" id="SSF69572">
    <property type="entry name" value="Activating enzymes of the ubiquitin-like proteins"/>
    <property type="match status" value="1"/>
</dbReference>
<keyword evidence="2" id="KW-0808">Transferase</keyword>
<evidence type="ECO:0000313" key="2">
    <source>
        <dbReference type="EMBL" id="AXI79355.1"/>
    </source>
</evidence>
<dbReference type="GO" id="GO:0016779">
    <property type="term" value="F:nucleotidyltransferase activity"/>
    <property type="evidence" value="ECO:0007669"/>
    <property type="project" value="UniProtKB-KW"/>
</dbReference>